<organism evidence="6 7">
    <name type="scientific">Cellulomonas biazotea</name>
    <dbReference type="NCBI Taxonomy" id="1709"/>
    <lineage>
        <taxon>Bacteria</taxon>
        <taxon>Bacillati</taxon>
        <taxon>Actinomycetota</taxon>
        <taxon>Actinomycetes</taxon>
        <taxon>Micrococcales</taxon>
        <taxon>Cellulomonadaceae</taxon>
        <taxon>Cellulomonas</taxon>
    </lineage>
</organism>
<feature type="transmembrane region" description="Helical" evidence="5">
    <location>
        <begin position="168"/>
        <end position="188"/>
    </location>
</feature>
<dbReference type="EMBL" id="BIMR01000223">
    <property type="protein sequence ID" value="GCE77526.1"/>
    <property type="molecule type" value="Genomic_DNA"/>
</dbReference>
<name>A0A402DTX9_9CELL</name>
<protein>
    <submittedName>
        <fullName evidence="6">Membrane protein</fullName>
    </submittedName>
</protein>
<proteinExistence type="predicted"/>
<dbReference type="RefSeq" id="WP_130782137.1">
    <property type="nucleotide sequence ID" value="NZ_BIMR01000223.1"/>
</dbReference>
<keyword evidence="2 5" id="KW-0812">Transmembrane</keyword>
<feature type="transmembrane region" description="Helical" evidence="5">
    <location>
        <begin position="103"/>
        <end position="127"/>
    </location>
</feature>
<dbReference type="AlphaFoldDB" id="A0A402DTX9"/>
<evidence type="ECO:0000256" key="2">
    <source>
        <dbReference type="ARBA" id="ARBA00022692"/>
    </source>
</evidence>
<dbReference type="OrthoDB" id="188924at2"/>
<feature type="transmembrane region" description="Helical" evidence="5">
    <location>
        <begin position="134"/>
        <end position="156"/>
    </location>
</feature>
<sequence>MSVLSTPFVAPPGAISAGRLNRLRAAVLGANDGIVSIAAMVVGVAGAAPGRTVVVTAGIAGLVAGALSMAAGEYVSVSSQRDAERAGVETGALDDDAELTNPWHAAFASLGAFLLGGLVPLLAVVAAPSAGARVPVVAAAVVAALVVTGAASARAGGAPVTRAVTRNVVGGGLAMAVTYGVGSLVGLAL</sequence>
<dbReference type="Proteomes" id="UP000289954">
    <property type="component" value="Unassembled WGS sequence"/>
</dbReference>
<comment type="caution">
    <text evidence="6">The sequence shown here is derived from an EMBL/GenBank/DDBJ whole genome shotgun (WGS) entry which is preliminary data.</text>
</comment>
<dbReference type="Pfam" id="PF01988">
    <property type="entry name" value="VIT1"/>
    <property type="match status" value="2"/>
</dbReference>
<evidence type="ECO:0000256" key="4">
    <source>
        <dbReference type="ARBA" id="ARBA00023136"/>
    </source>
</evidence>
<gene>
    <name evidence="6" type="ORF">CBZ_25820</name>
</gene>
<keyword evidence="7" id="KW-1185">Reference proteome</keyword>
<evidence type="ECO:0000256" key="1">
    <source>
        <dbReference type="ARBA" id="ARBA00004127"/>
    </source>
</evidence>
<dbReference type="GO" id="GO:0005384">
    <property type="term" value="F:manganese ion transmembrane transporter activity"/>
    <property type="evidence" value="ECO:0007669"/>
    <property type="project" value="InterPro"/>
</dbReference>
<accession>A0A402DTX9</accession>
<comment type="subcellular location">
    <subcellularLocation>
        <location evidence="1">Endomembrane system</location>
        <topology evidence="1">Multi-pass membrane protein</topology>
    </subcellularLocation>
</comment>
<dbReference type="GO" id="GO:0030026">
    <property type="term" value="P:intracellular manganese ion homeostasis"/>
    <property type="evidence" value="ECO:0007669"/>
    <property type="project" value="InterPro"/>
</dbReference>
<dbReference type="PANTHER" id="PTHR31851">
    <property type="entry name" value="FE(2+)/MN(2+) TRANSPORTER PCL1"/>
    <property type="match status" value="1"/>
</dbReference>
<keyword evidence="3 5" id="KW-1133">Transmembrane helix</keyword>
<evidence type="ECO:0000256" key="3">
    <source>
        <dbReference type="ARBA" id="ARBA00022989"/>
    </source>
</evidence>
<evidence type="ECO:0000313" key="6">
    <source>
        <dbReference type="EMBL" id="GCE77526.1"/>
    </source>
</evidence>
<feature type="transmembrane region" description="Helical" evidence="5">
    <location>
        <begin position="26"/>
        <end position="45"/>
    </location>
</feature>
<evidence type="ECO:0000256" key="5">
    <source>
        <dbReference type="SAM" id="Phobius"/>
    </source>
</evidence>
<feature type="transmembrane region" description="Helical" evidence="5">
    <location>
        <begin position="52"/>
        <end position="71"/>
    </location>
</feature>
<reference evidence="6 7" key="1">
    <citation type="submission" date="2019-01" db="EMBL/GenBank/DDBJ databases">
        <title>Draft genome sequence of Cellulomonas takizawaensis strain TKZ-21.</title>
        <authorList>
            <person name="Yamamura H."/>
            <person name="Hayashi T."/>
            <person name="Hamada M."/>
            <person name="Serisawa Y."/>
            <person name="Matsuyama K."/>
            <person name="Nakagawa Y."/>
            <person name="Otoguro M."/>
            <person name="Yanagida F."/>
            <person name="Hayakawa M."/>
        </authorList>
    </citation>
    <scope>NUCLEOTIDE SEQUENCE [LARGE SCALE GENOMIC DNA]</scope>
    <source>
        <strain evidence="6 7">NBRC12680</strain>
    </source>
</reference>
<evidence type="ECO:0000313" key="7">
    <source>
        <dbReference type="Proteomes" id="UP000289954"/>
    </source>
</evidence>
<keyword evidence="4 5" id="KW-0472">Membrane</keyword>
<dbReference type="InterPro" id="IPR008217">
    <property type="entry name" value="Ccc1_fam"/>
</dbReference>
<dbReference type="GO" id="GO:0012505">
    <property type="term" value="C:endomembrane system"/>
    <property type="evidence" value="ECO:0007669"/>
    <property type="project" value="UniProtKB-SubCell"/>
</dbReference>